<reference evidence="2" key="1">
    <citation type="submission" date="2023-06" db="EMBL/GenBank/DDBJ databases">
        <title>Genomic analysis of the entomopathogenic nematode Steinernema hermaphroditum.</title>
        <authorList>
            <person name="Schwarz E.M."/>
            <person name="Heppert J.K."/>
            <person name="Baniya A."/>
            <person name="Schwartz H.T."/>
            <person name="Tan C.-H."/>
            <person name="Antoshechkin I."/>
            <person name="Sternberg P.W."/>
            <person name="Goodrich-Blair H."/>
            <person name="Dillman A.R."/>
        </authorList>
    </citation>
    <scope>NUCLEOTIDE SEQUENCE</scope>
    <source>
        <strain evidence="2">PS9179</strain>
        <tissue evidence="2">Whole animal</tissue>
    </source>
</reference>
<evidence type="ECO:0000256" key="1">
    <source>
        <dbReference type="SAM" id="Phobius"/>
    </source>
</evidence>
<dbReference type="Proteomes" id="UP001175271">
    <property type="component" value="Unassembled WGS sequence"/>
</dbReference>
<keyword evidence="1" id="KW-0472">Membrane</keyword>
<comment type="caution">
    <text evidence="2">The sequence shown here is derived from an EMBL/GenBank/DDBJ whole genome shotgun (WGS) entry which is preliminary data.</text>
</comment>
<keyword evidence="1" id="KW-1133">Transmembrane helix</keyword>
<dbReference type="EMBL" id="JAUCMV010000003">
    <property type="protein sequence ID" value="KAK0411640.1"/>
    <property type="molecule type" value="Genomic_DNA"/>
</dbReference>
<proteinExistence type="predicted"/>
<dbReference type="PANTHER" id="PTHR37427:SF2">
    <property type="entry name" value="SECRETED PROTEIN"/>
    <property type="match status" value="1"/>
</dbReference>
<dbReference type="AlphaFoldDB" id="A0AA39HT85"/>
<name>A0AA39HT85_9BILA</name>
<evidence type="ECO:0000313" key="2">
    <source>
        <dbReference type="EMBL" id="KAK0411640.1"/>
    </source>
</evidence>
<keyword evidence="1" id="KW-0812">Transmembrane</keyword>
<feature type="transmembrane region" description="Helical" evidence="1">
    <location>
        <begin position="53"/>
        <end position="76"/>
    </location>
</feature>
<sequence length="178" mass="19470">MECKDYKMSPNFCPSGRASDAPNDLGERLRVASSPKCGLHRGTGCVRILVMRFSLFLLALFAVGLVALASACDIIVHVKSDTDKKFSAQVLAPNGKKSDKWNYSHKKERNTFQQKASECGLKDWEISTFENGKLNSTVKVSLNGIGRVTYLVGDNLIPTMKDRQGAICNGQCAPLSPK</sequence>
<keyword evidence="3" id="KW-1185">Reference proteome</keyword>
<accession>A0AA39HT85</accession>
<organism evidence="2 3">
    <name type="scientific">Steinernema hermaphroditum</name>
    <dbReference type="NCBI Taxonomy" id="289476"/>
    <lineage>
        <taxon>Eukaryota</taxon>
        <taxon>Metazoa</taxon>
        <taxon>Ecdysozoa</taxon>
        <taxon>Nematoda</taxon>
        <taxon>Chromadorea</taxon>
        <taxon>Rhabditida</taxon>
        <taxon>Tylenchina</taxon>
        <taxon>Panagrolaimomorpha</taxon>
        <taxon>Strongyloidoidea</taxon>
        <taxon>Steinernematidae</taxon>
        <taxon>Steinernema</taxon>
    </lineage>
</organism>
<protein>
    <submittedName>
        <fullName evidence="2">Uncharacterized protein</fullName>
    </submittedName>
</protein>
<dbReference type="PANTHER" id="PTHR37427">
    <property type="entry name" value="PROTEIN CBG20963-RELATED"/>
    <property type="match status" value="1"/>
</dbReference>
<gene>
    <name evidence="2" type="ORF">QR680_005763</name>
</gene>
<evidence type="ECO:0000313" key="3">
    <source>
        <dbReference type="Proteomes" id="UP001175271"/>
    </source>
</evidence>